<protein>
    <submittedName>
        <fullName evidence="2">LPS glycosyltransferase subfamily, putative</fullName>
    </submittedName>
</protein>
<reference evidence="2 3" key="1">
    <citation type="submission" date="2007-01" db="EMBL/GenBank/DDBJ databases">
        <authorList>
            <person name="Haygood M."/>
            <person name="Podell S."/>
            <person name="Anderson C."/>
            <person name="Hopkinson B."/>
            <person name="Roe K."/>
            <person name="Barbeau K."/>
            <person name="Gaasterland T."/>
            <person name="Ferriera S."/>
            <person name="Johnson J."/>
            <person name="Kravitz S."/>
            <person name="Beeson K."/>
            <person name="Sutton G."/>
            <person name="Rogers Y.-H."/>
            <person name="Friedman R."/>
            <person name="Frazier M."/>
            <person name="Venter J.C."/>
        </authorList>
    </citation>
    <scope>NUCLEOTIDE SEQUENCE [LARGE SCALE GENOMIC DNA]</scope>
    <source>
        <strain evidence="2 3">ATCC 23134</strain>
    </source>
</reference>
<evidence type="ECO:0000259" key="1">
    <source>
        <dbReference type="Pfam" id="PF01755"/>
    </source>
</evidence>
<evidence type="ECO:0000313" key="2">
    <source>
        <dbReference type="EMBL" id="EAY26307.1"/>
    </source>
</evidence>
<keyword evidence="3" id="KW-1185">Reference proteome</keyword>
<dbReference type="GO" id="GO:0016740">
    <property type="term" value="F:transferase activity"/>
    <property type="evidence" value="ECO:0007669"/>
    <property type="project" value="UniProtKB-KW"/>
</dbReference>
<name>A1ZTP7_MICM2</name>
<proteinExistence type="predicted"/>
<dbReference type="RefSeq" id="WP_002701341.1">
    <property type="nucleotide sequence ID" value="NZ_AAWS01000036.1"/>
</dbReference>
<sequence length="269" mass="31096">MKTFVVSLKRAKNRYAYIRQHVAGRKLDYKIIDAVDGSLLTEKEIEENCNMEQVDKYRWWLSNGAIGCALSHLNAYEEFLATGDKAAFIIEDDVLLPETITDLLLEIENEIKPSEIILLYYASFAPAKFSTIGERKLSNSGLYYPIDPKQTITAAAYVIGRTAALNLKENIRPIEVTADSWEHYYAKGFFESLRVQYPSFISIKNFKSSIDYHEFGSIKHKISTFINDYKIPVLYQLLKHKRKKQLDKMLNHFSLTDEPSPIYQKMLNQ</sequence>
<organism evidence="2 3">
    <name type="scientific">Microscilla marina ATCC 23134</name>
    <dbReference type="NCBI Taxonomy" id="313606"/>
    <lineage>
        <taxon>Bacteria</taxon>
        <taxon>Pseudomonadati</taxon>
        <taxon>Bacteroidota</taxon>
        <taxon>Cytophagia</taxon>
        <taxon>Cytophagales</taxon>
        <taxon>Microscillaceae</taxon>
        <taxon>Microscilla</taxon>
    </lineage>
</organism>
<dbReference type="OrthoDB" id="881563at2"/>
<dbReference type="CDD" id="cd06532">
    <property type="entry name" value="Glyco_transf_25"/>
    <property type="match status" value="1"/>
</dbReference>
<dbReference type="AlphaFoldDB" id="A1ZTP7"/>
<accession>A1ZTP7</accession>
<dbReference type="EMBL" id="AAWS01000036">
    <property type="protein sequence ID" value="EAY26307.1"/>
    <property type="molecule type" value="Genomic_DNA"/>
</dbReference>
<comment type="caution">
    <text evidence="2">The sequence shown here is derived from an EMBL/GenBank/DDBJ whole genome shotgun (WGS) entry which is preliminary data.</text>
</comment>
<dbReference type="eggNOG" id="COG3306">
    <property type="taxonomic scope" value="Bacteria"/>
</dbReference>
<dbReference type="Proteomes" id="UP000004095">
    <property type="component" value="Unassembled WGS sequence"/>
</dbReference>
<feature type="domain" description="Glycosyl transferase family 25" evidence="1">
    <location>
        <begin position="2"/>
        <end position="180"/>
    </location>
</feature>
<keyword evidence="2" id="KW-0808">Transferase</keyword>
<evidence type="ECO:0000313" key="3">
    <source>
        <dbReference type="Proteomes" id="UP000004095"/>
    </source>
</evidence>
<dbReference type="Pfam" id="PF01755">
    <property type="entry name" value="Glyco_transf_25"/>
    <property type="match status" value="1"/>
</dbReference>
<dbReference type="InterPro" id="IPR002654">
    <property type="entry name" value="Glyco_trans_25"/>
</dbReference>
<gene>
    <name evidence="2" type="ORF">M23134_01630</name>
</gene>